<feature type="region of interest" description="Disordered" evidence="1">
    <location>
        <begin position="1"/>
        <end position="39"/>
    </location>
</feature>
<dbReference type="AlphaFoldDB" id="A0A4R0R9W0"/>
<evidence type="ECO:0000256" key="1">
    <source>
        <dbReference type="SAM" id="MobiDB-lite"/>
    </source>
</evidence>
<evidence type="ECO:0000313" key="2">
    <source>
        <dbReference type="EMBL" id="TCD62065.1"/>
    </source>
</evidence>
<evidence type="ECO:0000313" key="3">
    <source>
        <dbReference type="Proteomes" id="UP000292702"/>
    </source>
</evidence>
<proteinExistence type="predicted"/>
<dbReference type="EMBL" id="RWJN01000405">
    <property type="protein sequence ID" value="TCD62065.1"/>
    <property type="molecule type" value="Genomic_DNA"/>
</dbReference>
<protein>
    <submittedName>
        <fullName evidence="2">Uncharacterized protein</fullName>
    </submittedName>
</protein>
<feature type="compositionally biased region" description="Polar residues" evidence="1">
    <location>
        <begin position="1"/>
        <end position="13"/>
    </location>
</feature>
<organism evidence="2 3">
    <name type="scientific">Steccherinum ochraceum</name>
    <dbReference type="NCBI Taxonomy" id="92696"/>
    <lineage>
        <taxon>Eukaryota</taxon>
        <taxon>Fungi</taxon>
        <taxon>Dikarya</taxon>
        <taxon>Basidiomycota</taxon>
        <taxon>Agaricomycotina</taxon>
        <taxon>Agaricomycetes</taxon>
        <taxon>Polyporales</taxon>
        <taxon>Steccherinaceae</taxon>
        <taxon>Steccherinum</taxon>
    </lineage>
</organism>
<sequence length="237" mass="24904">MPTLPSTFHTSSLDLPGLPNQINLPDVSSHGGPTPDPDLDDVVVIPVVPGDPLGAVSSTACLDATPAHVNVPDHSKPRLSLTGLSLHSPSSIIGTPFDVSEPRFEYPFPETAPEPDFYQGPAFPAFSGHVSSFFPTLPTAPRQDAVKTFSPTHPKLQPRDPPVPPSLANKKRWSSGIPAPPPQIKSTGRGRSPSVKAGQAGRGTTSRAASEEGRPKFTRKTTARAAGKVRPASPDAK</sequence>
<reference evidence="2 3" key="1">
    <citation type="submission" date="2018-11" db="EMBL/GenBank/DDBJ databases">
        <title>Genome assembly of Steccherinum ochraceum LE-BIN_3174, the white-rot fungus of the Steccherinaceae family (The Residual Polyporoid clade, Polyporales, Basidiomycota).</title>
        <authorList>
            <person name="Fedorova T.V."/>
            <person name="Glazunova O.A."/>
            <person name="Landesman E.O."/>
            <person name="Moiseenko K.V."/>
            <person name="Psurtseva N.V."/>
            <person name="Savinova O.S."/>
            <person name="Shakhova N.V."/>
            <person name="Tyazhelova T.V."/>
            <person name="Vasina D.V."/>
        </authorList>
    </citation>
    <scope>NUCLEOTIDE SEQUENCE [LARGE SCALE GENOMIC DNA]</scope>
    <source>
        <strain evidence="2 3">LE-BIN_3174</strain>
    </source>
</reference>
<accession>A0A4R0R9W0</accession>
<gene>
    <name evidence="2" type="ORF">EIP91_007505</name>
</gene>
<comment type="caution">
    <text evidence="2">The sequence shown here is derived from an EMBL/GenBank/DDBJ whole genome shotgun (WGS) entry which is preliminary data.</text>
</comment>
<dbReference type="OrthoDB" id="3003645at2759"/>
<name>A0A4R0R9W0_9APHY</name>
<keyword evidence="3" id="KW-1185">Reference proteome</keyword>
<feature type="region of interest" description="Disordered" evidence="1">
    <location>
        <begin position="143"/>
        <end position="237"/>
    </location>
</feature>
<dbReference type="Proteomes" id="UP000292702">
    <property type="component" value="Unassembled WGS sequence"/>
</dbReference>